<reference evidence="1" key="1">
    <citation type="submission" date="2022-12" db="EMBL/GenBank/DDBJ databases">
        <title>Draft genome assemblies for two species of Escallonia (Escalloniales).</title>
        <authorList>
            <person name="Chanderbali A."/>
            <person name="Dervinis C."/>
            <person name="Anghel I."/>
            <person name="Soltis D."/>
            <person name="Soltis P."/>
            <person name="Zapata F."/>
        </authorList>
    </citation>
    <scope>NUCLEOTIDE SEQUENCE</scope>
    <source>
        <strain evidence="1">UCBG92.1500</strain>
        <tissue evidence="1">Leaf</tissue>
    </source>
</reference>
<gene>
    <name evidence="1" type="ORF">RJ640_029029</name>
</gene>
<accession>A0AA88S3M3</accession>
<dbReference type="AlphaFoldDB" id="A0AA88S3M3"/>
<dbReference type="Proteomes" id="UP001187471">
    <property type="component" value="Unassembled WGS sequence"/>
</dbReference>
<evidence type="ECO:0000313" key="1">
    <source>
        <dbReference type="EMBL" id="KAK2995397.1"/>
    </source>
</evidence>
<dbReference type="EMBL" id="JAVXUO010000105">
    <property type="protein sequence ID" value="KAK2995397.1"/>
    <property type="molecule type" value="Genomic_DNA"/>
</dbReference>
<comment type="caution">
    <text evidence="1">The sequence shown here is derived from an EMBL/GenBank/DDBJ whole genome shotgun (WGS) entry which is preliminary data.</text>
</comment>
<name>A0AA88S3M3_9ASTE</name>
<keyword evidence="2" id="KW-1185">Reference proteome</keyword>
<proteinExistence type="predicted"/>
<sequence length="140" mass="15315">MRDPTKGKKEGRLVQSMKAVKDAFAAPLQPRRKSLLLFNKPTPRVIQPTFEVVPVAPKQPSFHNGEHAISFSPVEFSKLSKQHQQTLNAKFSNGRPSVDAIRAHVNSAWGLKEKAIVGLLGARHVPDQISLSGGLCEGMV</sequence>
<organism evidence="1 2">
    <name type="scientific">Escallonia rubra</name>
    <dbReference type="NCBI Taxonomy" id="112253"/>
    <lineage>
        <taxon>Eukaryota</taxon>
        <taxon>Viridiplantae</taxon>
        <taxon>Streptophyta</taxon>
        <taxon>Embryophyta</taxon>
        <taxon>Tracheophyta</taxon>
        <taxon>Spermatophyta</taxon>
        <taxon>Magnoliopsida</taxon>
        <taxon>eudicotyledons</taxon>
        <taxon>Gunneridae</taxon>
        <taxon>Pentapetalae</taxon>
        <taxon>asterids</taxon>
        <taxon>campanulids</taxon>
        <taxon>Escalloniales</taxon>
        <taxon>Escalloniaceae</taxon>
        <taxon>Escallonia</taxon>
    </lineage>
</organism>
<evidence type="ECO:0000313" key="2">
    <source>
        <dbReference type="Proteomes" id="UP001187471"/>
    </source>
</evidence>
<protein>
    <submittedName>
        <fullName evidence="1">Uncharacterized protein</fullName>
    </submittedName>
</protein>